<gene>
    <name evidence="2" type="ORF">EUBSIR_00482</name>
</gene>
<organism evidence="2 3">
    <name type="scientific">[Eubacterium] siraeum DSM 15702</name>
    <dbReference type="NCBI Taxonomy" id="428128"/>
    <lineage>
        <taxon>Bacteria</taxon>
        <taxon>Bacillati</taxon>
        <taxon>Bacillota</taxon>
        <taxon>Clostridia</taxon>
        <taxon>Eubacteriales</taxon>
        <taxon>Oscillospiraceae</taxon>
        <taxon>Oscillospiraceae incertae sedis</taxon>
    </lineage>
</organism>
<proteinExistence type="predicted"/>
<evidence type="ECO:0000256" key="1">
    <source>
        <dbReference type="SAM" id="Phobius"/>
    </source>
</evidence>
<keyword evidence="1" id="KW-0472">Membrane</keyword>
<sequence>MSLCISDFYIISQRFAFVNTFLKFFSIFFVLQKRCDILYKNP</sequence>
<reference evidence="2" key="2">
    <citation type="submission" date="2014-06" db="EMBL/GenBank/DDBJ databases">
        <title>Draft genome sequence of Eubacterium siraeum (DSM 15702).</title>
        <authorList>
            <person name="Sudarsanam P."/>
            <person name="Ley R."/>
            <person name="Guruge J."/>
            <person name="Turnbaugh P.J."/>
            <person name="Mahowald M."/>
            <person name="Liep D."/>
            <person name="Gordon J."/>
        </authorList>
    </citation>
    <scope>NUCLEOTIDE SEQUENCE</scope>
    <source>
        <strain evidence="2">DSM 15702</strain>
    </source>
</reference>
<dbReference type="EMBL" id="ABCA03000033">
    <property type="protein sequence ID" value="EDS01684.1"/>
    <property type="molecule type" value="Genomic_DNA"/>
</dbReference>
<accession>B0MKZ1</accession>
<dbReference type="AlphaFoldDB" id="B0MKZ1"/>
<protein>
    <submittedName>
        <fullName evidence="2">Uncharacterized protein</fullName>
    </submittedName>
</protein>
<comment type="caution">
    <text evidence="2">The sequence shown here is derived from an EMBL/GenBank/DDBJ whole genome shotgun (WGS) entry which is preliminary data.</text>
</comment>
<evidence type="ECO:0000313" key="2">
    <source>
        <dbReference type="EMBL" id="EDS01684.1"/>
    </source>
</evidence>
<keyword evidence="1" id="KW-0812">Transmembrane</keyword>
<feature type="transmembrane region" description="Helical" evidence="1">
    <location>
        <begin position="12"/>
        <end position="31"/>
    </location>
</feature>
<evidence type="ECO:0000313" key="3">
    <source>
        <dbReference type="Proteomes" id="UP000005326"/>
    </source>
</evidence>
<dbReference type="Proteomes" id="UP000005326">
    <property type="component" value="Unassembled WGS sequence"/>
</dbReference>
<reference evidence="2" key="1">
    <citation type="submission" date="2007-10" db="EMBL/GenBank/DDBJ databases">
        <authorList>
            <person name="Fulton L."/>
            <person name="Clifton S."/>
            <person name="Fulton B."/>
            <person name="Xu J."/>
            <person name="Minx P."/>
            <person name="Pepin K.H."/>
            <person name="Johnson M."/>
            <person name="Thiruvilangam P."/>
            <person name="Bhonagiri V."/>
            <person name="Nash W.E."/>
            <person name="Mardis E.R."/>
            <person name="Wilson R.K."/>
        </authorList>
    </citation>
    <scope>NUCLEOTIDE SEQUENCE [LARGE SCALE GENOMIC DNA]</scope>
    <source>
        <strain evidence="2">DSM 15702</strain>
    </source>
</reference>
<name>B0MKZ1_9FIRM</name>
<keyword evidence="1" id="KW-1133">Transmembrane helix</keyword>
<keyword evidence="3" id="KW-1185">Reference proteome</keyword>